<dbReference type="AlphaFoldDB" id="A0A9P4Q491"/>
<feature type="domain" description="Zn(2)-C6 fungal-type" evidence="7">
    <location>
        <begin position="19"/>
        <end position="49"/>
    </location>
</feature>
<name>A0A9P4Q491_9PEZI</name>
<dbReference type="InterPro" id="IPR001138">
    <property type="entry name" value="Zn2Cys6_DnaBD"/>
</dbReference>
<dbReference type="GO" id="GO:0000981">
    <property type="term" value="F:DNA-binding transcription factor activity, RNA polymerase II-specific"/>
    <property type="evidence" value="ECO:0007669"/>
    <property type="project" value="InterPro"/>
</dbReference>
<feature type="region of interest" description="Disordered" evidence="6">
    <location>
        <begin position="374"/>
        <end position="408"/>
    </location>
</feature>
<dbReference type="SMART" id="SM00066">
    <property type="entry name" value="GAL4"/>
    <property type="match status" value="1"/>
</dbReference>
<dbReference type="OrthoDB" id="4356994at2759"/>
<dbReference type="InterPro" id="IPR036864">
    <property type="entry name" value="Zn2-C6_fun-type_DNA-bd_sf"/>
</dbReference>
<comment type="subcellular location">
    <subcellularLocation>
        <location evidence="1">Nucleus</location>
    </subcellularLocation>
</comment>
<evidence type="ECO:0000256" key="5">
    <source>
        <dbReference type="ARBA" id="ARBA00023242"/>
    </source>
</evidence>
<dbReference type="GO" id="GO:0008270">
    <property type="term" value="F:zinc ion binding"/>
    <property type="evidence" value="ECO:0007669"/>
    <property type="project" value="InterPro"/>
</dbReference>
<sequence>MAGEELAQGQERVAKTRAACDECRQKKLKCSGEHPNCSRCRREGIKCIYSPQKQMGRPKKRQRQDDYEGETAQAGASANTGAAGPELVWDSRKRSYGPSDTATGFPVPGGLDMNAFDQAFTPGGRLQPWVQPNGGAWDFLVGDASIVPGLTPDTSEHSPPTIGRSIETSQNTSHRDISTQLLLDPALAPPSQLTNGSNLGLPNSLPSCACLSTIYLTLNTLTSMDAGYKFPYALHPLRDAMQTASDIIDCEQCPQRFITALQNTQLLGTLLMSIAERFGKVLDSISTESIRADLVGENKKFRLADLSQGNSHLHTGGLGCAAAFSIDLSPKEWRTMCKKVVRAEIDGPSRSDREDGHHKCPYFKGVLQKMRDRQQAWHSSQKKLPDDFPRDSNGLPIGGPRDHATHDVSGSEHLCLRMVNMADQLVGNINWS</sequence>
<keyword evidence="4" id="KW-0804">Transcription</keyword>
<evidence type="ECO:0000313" key="9">
    <source>
        <dbReference type="Proteomes" id="UP000799441"/>
    </source>
</evidence>
<keyword evidence="3" id="KW-0238">DNA-binding</keyword>
<dbReference type="PANTHER" id="PTHR47540:SF6">
    <property type="entry name" value="ZN(II)2CYS6 TRANSCRIPTION FACTOR (EUROFUNG)"/>
    <property type="match status" value="1"/>
</dbReference>
<dbReference type="Proteomes" id="UP000799441">
    <property type="component" value="Unassembled WGS sequence"/>
</dbReference>
<dbReference type="Gene3D" id="4.10.240.10">
    <property type="entry name" value="Zn(2)-C6 fungal-type DNA-binding domain"/>
    <property type="match status" value="1"/>
</dbReference>
<proteinExistence type="predicted"/>
<keyword evidence="2" id="KW-0805">Transcription regulation</keyword>
<organism evidence="8 9">
    <name type="scientific">Polychaeton citri CBS 116435</name>
    <dbReference type="NCBI Taxonomy" id="1314669"/>
    <lineage>
        <taxon>Eukaryota</taxon>
        <taxon>Fungi</taxon>
        <taxon>Dikarya</taxon>
        <taxon>Ascomycota</taxon>
        <taxon>Pezizomycotina</taxon>
        <taxon>Dothideomycetes</taxon>
        <taxon>Dothideomycetidae</taxon>
        <taxon>Capnodiales</taxon>
        <taxon>Capnodiaceae</taxon>
        <taxon>Polychaeton</taxon>
    </lineage>
</organism>
<dbReference type="GO" id="GO:0043565">
    <property type="term" value="F:sequence-specific DNA binding"/>
    <property type="evidence" value="ECO:0007669"/>
    <property type="project" value="TreeGrafter"/>
</dbReference>
<gene>
    <name evidence="8" type="ORF">K431DRAFT_232414</name>
</gene>
<reference evidence="8" key="1">
    <citation type="journal article" date="2020" name="Stud. Mycol.">
        <title>101 Dothideomycetes genomes: a test case for predicting lifestyles and emergence of pathogens.</title>
        <authorList>
            <person name="Haridas S."/>
            <person name="Albert R."/>
            <person name="Binder M."/>
            <person name="Bloem J."/>
            <person name="Labutti K."/>
            <person name="Salamov A."/>
            <person name="Andreopoulos B."/>
            <person name="Baker S."/>
            <person name="Barry K."/>
            <person name="Bills G."/>
            <person name="Bluhm B."/>
            <person name="Cannon C."/>
            <person name="Castanera R."/>
            <person name="Culley D."/>
            <person name="Daum C."/>
            <person name="Ezra D."/>
            <person name="Gonzalez J."/>
            <person name="Henrissat B."/>
            <person name="Kuo A."/>
            <person name="Liang C."/>
            <person name="Lipzen A."/>
            <person name="Lutzoni F."/>
            <person name="Magnuson J."/>
            <person name="Mondo S."/>
            <person name="Nolan M."/>
            <person name="Ohm R."/>
            <person name="Pangilinan J."/>
            <person name="Park H.-J."/>
            <person name="Ramirez L."/>
            <person name="Alfaro M."/>
            <person name="Sun H."/>
            <person name="Tritt A."/>
            <person name="Yoshinaga Y."/>
            <person name="Zwiers L.-H."/>
            <person name="Turgeon B."/>
            <person name="Goodwin S."/>
            <person name="Spatafora J."/>
            <person name="Crous P."/>
            <person name="Grigoriev I."/>
        </authorList>
    </citation>
    <scope>NUCLEOTIDE SEQUENCE</scope>
    <source>
        <strain evidence="8">CBS 116435</strain>
    </source>
</reference>
<keyword evidence="9" id="KW-1185">Reference proteome</keyword>
<dbReference type="PRINTS" id="PR00755">
    <property type="entry name" value="AFLATOXINBRP"/>
</dbReference>
<evidence type="ECO:0000256" key="2">
    <source>
        <dbReference type="ARBA" id="ARBA00023015"/>
    </source>
</evidence>
<protein>
    <recommendedName>
        <fullName evidence="7">Zn(2)-C6 fungal-type domain-containing protein</fullName>
    </recommendedName>
</protein>
<dbReference type="SUPFAM" id="SSF57701">
    <property type="entry name" value="Zn2/Cys6 DNA-binding domain"/>
    <property type="match status" value="1"/>
</dbReference>
<feature type="region of interest" description="Disordered" evidence="6">
    <location>
        <begin position="51"/>
        <end position="85"/>
    </location>
</feature>
<comment type="caution">
    <text evidence="8">The sequence shown here is derived from an EMBL/GenBank/DDBJ whole genome shotgun (WGS) entry which is preliminary data.</text>
</comment>
<dbReference type="GO" id="GO:0005634">
    <property type="term" value="C:nucleus"/>
    <property type="evidence" value="ECO:0007669"/>
    <property type="project" value="UniProtKB-SubCell"/>
</dbReference>
<evidence type="ECO:0000256" key="6">
    <source>
        <dbReference type="SAM" id="MobiDB-lite"/>
    </source>
</evidence>
<dbReference type="CDD" id="cd00067">
    <property type="entry name" value="GAL4"/>
    <property type="match status" value="1"/>
</dbReference>
<dbReference type="PROSITE" id="PS00463">
    <property type="entry name" value="ZN2_CY6_FUNGAL_1"/>
    <property type="match status" value="1"/>
</dbReference>
<keyword evidence="5" id="KW-0539">Nucleus</keyword>
<dbReference type="EMBL" id="MU003837">
    <property type="protein sequence ID" value="KAF2717757.1"/>
    <property type="molecule type" value="Genomic_DNA"/>
</dbReference>
<evidence type="ECO:0000256" key="4">
    <source>
        <dbReference type="ARBA" id="ARBA00023163"/>
    </source>
</evidence>
<evidence type="ECO:0000313" key="8">
    <source>
        <dbReference type="EMBL" id="KAF2717757.1"/>
    </source>
</evidence>
<dbReference type="GO" id="GO:0045944">
    <property type="term" value="P:positive regulation of transcription by RNA polymerase II"/>
    <property type="evidence" value="ECO:0007669"/>
    <property type="project" value="TreeGrafter"/>
</dbReference>
<dbReference type="Pfam" id="PF00172">
    <property type="entry name" value="Zn_clus"/>
    <property type="match status" value="1"/>
</dbReference>
<feature type="compositionally biased region" description="Low complexity" evidence="6">
    <location>
        <begin position="72"/>
        <end position="84"/>
    </location>
</feature>
<evidence type="ECO:0000256" key="1">
    <source>
        <dbReference type="ARBA" id="ARBA00004123"/>
    </source>
</evidence>
<evidence type="ECO:0000259" key="7">
    <source>
        <dbReference type="PROSITE" id="PS50048"/>
    </source>
</evidence>
<dbReference type="PROSITE" id="PS50048">
    <property type="entry name" value="ZN2_CY6_FUNGAL_2"/>
    <property type="match status" value="1"/>
</dbReference>
<evidence type="ECO:0000256" key="3">
    <source>
        <dbReference type="ARBA" id="ARBA00023125"/>
    </source>
</evidence>
<dbReference type="PANTHER" id="PTHR47540">
    <property type="entry name" value="THIAMINE REPRESSIBLE GENES REGULATORY PROTEIN THI5"/>
    <property type="match status" value="1"/>
</dbReference>
<accession>A0A9P4Q491</accession>
<dbReference type="InterPro" id="IPR051711">
    <property type="entry name" value="Stress_Response_Reg"/>
</dbReference>